<name>A0ACC3MDI8_9PEZI</name>
<accession>A0ACC3MDI8</accession>
<organism evidence="1 2">
    <name type="scientific">Vermiconidia calcicola</name>
    <dbReference type="NCBI Taxonomy" id="1690605"/>
    <lineage>
        <taxon>Eukaryota</taxon>
        <taxon>Fungi</taxon>
        <taxon>Dikarya</taxon>
        <taxon>Ascomycota</taxon>
        <taxon>Pezizomycotina</taxon>
        <taxon>Dothideomycetes</taxon>
        <taxon>Dothideomycetidae</taxon>
        <taxon>Mycosphaerellales</taxon>
        <taxon>Extremaceae</taxon>
        <taxon>Vermiconidia</taxon>
    </lineage>
</organism>
<comment type="caution">
    <text evidence="1">The sequence shown here is derived from an EMBL/GenBank/DDBJ whole genome shotgun (WGS) entry which is preliminary data.</text>
</comment>
<dbReference type="EMBL" id="JAUTXU010000331">
    <property type="protein sequence ID" value="KAK3684672.1"/>
    <property type="molecule type" value="Genomic_DNA"/>
</dbReference>
<gene>
    <name evidence="1" type="ORF">LTR37_020039</name>
</gene>
<reference evidence="1" key="1">
    <citation type="submission" date="2023-07" db="EMBL/GenBank/DDBJ databases">
        <title>Black Yeasts Isolated from many extreme environments.</title>
        <authorList>
            <person name="Coleine C."/>
            <person name="Stajich J.E."/>
            <person name="Selbmann L."/>
        </authorList>
    </citation>
    <scope>NUCLEOTIDE SEQUENCE</scope>
    <source>
        <strain evidence="1">CCFEE 5714</strain>
    </source>
</reference>
<sequence>MGDIYRKSRGNLIYLGEDRAPVSTQKALKNMRVILEEMNAETDGLRLVKDTVFDPLSMSTKYAETGFRCSREQIRSASSIFNSPWFRRLWVSQEAALATVNTCFLGRVEWNLLDTLRLARWLEHKLTYVGSAVGNIVGRGNASKTLFEFVDKEHGQYGSGPAEYPPFWWLLVACRDMEVSDIRDKIYGMLGLRRWQYGIPHLLKPDYRKPSAHVLRDATRYALQENKDGLQVWAHISLQTDEDLERSESPSWVPDWSHAWDGKLDPGLFIDFDCSDRLSPKWEGVGAVLPGRSKCAGAVWV</sequence>
<evidence type="ECO:0000313" key="1">
    <source>
        <dbReference type="EMBL" id="KAK3684672.1"/>
    </source>
</evidence>
<dbReference type="Proteomes" id="UP001281147">
    <property type="component" value="Unassembled WGS sequence"/>
</dbReference>
<proteinExistence type="predicted"/>
<protein>
    <submittedName>
        <fullName evidence="1">Uncharacterized protein</fullName>
    </submittedName>
</protein>
<keyword evidence="2" id="KW-1185">Reference proteome</keyword>
<evidence type="ECO:0000313" key="2">
    <source>
        <dbReference type="Proteomes" id="UP001281147"/>
    </source>
</evidence>